<dbReference type="Proteomes" id="UP000614601">
    <property type="component" value="Unassembled WGS sequence"/>
</dbReference>
<organism evidence="2 3">
    <name type="scientific">Bursaphelenchus okinawaensis</name>
    <dbReference type="NCBI Taxonomy" id="465554"/>
    <lineage>
        <taxon>Eukaryota</taxon>
        <taxon>Metazoa</taxon>
        <taxon>Ecdysozoa</taxon>
        <taxon>Nematoda</taxon>
        <taxon>Chromadorea</taxon>
        <taxon>Rhabditida</taxon>
        <taxon>Tylenchina</taxon>
        <taxon>Tylenchomorpha</taxon>
        <taxon>Aphelenchoidea</taxon>
        <taxon>Aphelenchoididae</taxon>
        <taxon>Bursaphelenchus</taxon>
    </lineage>
</organism>
<accession>A0A811JRU4</accession>
<keyword evidence="1" id="KW-1133">Transmembrane helix</keyword>
<dbReference type="AlphaFoldDB" id="A0A811JRU4"/>
<feature type="transmembrane region" description="Helical" evidence="1">
    <location>
        <begin position="26"/>
        <end position="47"/>
    </location>
</feature>
<sequence length="181" mass="20652">MYCISSNDADSDKDPKVVAATTKREAFIAFLFVSTAMTMFCIMLFTFHYFNPVLIGFALLSTGAYIAGAVGNRLRNSTLYIPAQLLSLFTFCFGYFILFSLVIGEICTMFQPKQERQYEFLRETETSMLLISMVLLDIVVLVIVQLFVWVFKVTNRDYHAVLASESLRKEVQDIENKVQNV</sequence>
<feature type="transmembrane region" description="Helical" evidence="1">
    <location>
        <begin position="128"/>
        <end position="151"/>
    </location>
</feature>
<name>A0A811JRU4_9BILA</name>
<keyword evidence="1" id="KW-0812">Transmembrane</keyword>
<evidence type="ECO:0000313" key="2">
    <source>
        <dbReference type="EMBL" id="CAD5206023.1"/>
    </source>
</evidence>
<keyword evidence="3" id="KW-1185">Reference proteome</keyword>
<comment type="caution">
    <text evidence="2">The sequence shown here is derived from an EMBL/GenBank/DDBJ whole genome shotgun (WGS) entry which is preliminary data.</text>
</comment>
<keyword evidence="1" id="KW-0472">Membrane</keyword>
<dbReference type="Proteomes" id="UP000783686">
    <property type="component" value="Unassembled WGS sequence"/>
</dbReference>
<feature type="transmembrane region" description="Helical" evidence="1">
    <location>
        <begin position="53"/>
        <end position="71"/>
    </location>
</feature>
<protein>
    <submittedName>
        <fullName evidence="2">Uncharacterized protein</fullName>
    </submittedName>
</protein>
<proteinExistence type="predicted"/>
<gene>
    <name evidence="2" type="ORF">BOKJ2_LOCUS707</name>
</gene>
<reference evidence="2" key="1">
    <citation type="submission" date="2020-09" db="EMBL/GenBank/DDBJ databases">
        <authorList>
            <person name="Kikuchi T."/>
        </authorList>
    </citation>
    <scope>NUCLEOTIDE SEQUENCE</scope>
    <source>
        <strain evidence="2">SH1</strain>
    </source>
</reference>
<dbReference type="EMBL" id="CAJFDH010000001">
    <property type="protein sequence ID" value="CAD5206023.1"/>
    <property type="molecule type" value="Genomic_DNA"/>
</dbReference>
<dbReference type="OrthoDB" id="10468937at2759"/>
<dbReference type="EMBL" id="CAJFCW020000001">
    <property type="protein sequence ID" value="CAG9080193.1"/>
    <property type="molecule type" value="Genomic_DNA"/>
</dbReference>
<evidence type="ECO:0000313" key="3">
    <source>
        <dbReference type="Proteomes" id="UP000614601"/>
    </source>
</evidence>
<evidence type="ECO:0000256" key="1">
    <source>
        <dbReference type="SAM" id="Phobius"/>
    </source>
</evidence>
<feature type="transmembrane region" description="Helical" evidence="1">
    <location>
        <begin position="83"/>
        <end position="103"/>
    </location>
</feature>